<comment type="caution">
    <text evidence="1">The sequence shown here is derived from an EMBL/GenBank/DDBJ whole genome shotgun (WGS) entry which is preliminary data.</text>
</comment>
<proteinExistence type="predicted"/>
<evidence type="ECO:0000313" key="2">
    <source>
        <dbReference type="Proteomes" id="UP000593567"/>
    </source>
</evidence>
<name>A0A7J7KAY3_BUGNE</name>
<evidence type="ECO:0000313" key="1">
    <source>
        <dbReference type="EMBL" id="KAF6034726.1"/>
    </source>
</evidence>
<reference evidence="1" key="1">
    <citation type="submission" date="2020-06" db="EMBL/GenBank/DDBJ databases">
        <title>Draft genome of Bugula neritina, a colonial animal packing powerful symbionts and potential medicines.</title>
        <authorList>
            <person name="Rayko M."/>
        </authorList>
    </citation>
    <scope>NUCLEOTIDE SEQUENCE [LARGE SCALE GENOMIC DNA]</scope>
    <source>
        <strain evidence="1">Kwan_BN1</strain>
    </source>
</reference>
<organism evidence="1 2">
    <name type="scientific">Bugula neritina</name>
    <name type="common">Brown bryozoan</name>
    <name type="synonym">Sertularia neritina</name>
    <dbReference type="NCBI Taxonomy" id="10212"/>
    <lineage>
        <taxon>Eukaryota</taxon>
        <taxon>Metazoa</taxon>
        <taxon>Spiralia</taxon>
        <taxon>Lophotrochozoa</taxon>
        <taxon>Bryozoa</taxon>
        <taxon>Gymnolaemata</taxon>
        <taxon>Cheilostomatida</taxon>
        <taxon>Flustrina</taxon>
        <taxon>Buguloidea</taxon>
        <taxon>Bugulidae</taxon>
        <taxon>Bugula</taxon>
    </lineage>
</organism>
<sequence length="79" mass="9136">MLEWTLRDTLYDSLVIKSSTECGDRYLYLVSQRISSMFVSKTHLINNCSADDWLNQTKAMSHKVPFQLSLRYPTGKCKA</sequence>
<protein>
    <submittedName>
        <fullName evidence="1">Uncharacterized protein</fullName>
    </submittedName>
</protein>
<accession>A0A7J7KAY3</accession>
<gene>
    <name evidence="1" type="ORF">EB796_006967</name>
</gene>
<dbReference type="AlphaFoldDB" id="A0A7J7KAY3"/>
<keyword evidence="2" id="KW-1185">Reference proteome</keyword>
<dbReference type="EMBL" id="VXIV02001011">
    <property type="protein sequence ID" value="KAF6034726.1"/>
    <property type="molecule type" value="Genomic_DNA"/>
</dbReference>
<dbReference type="Proteomes" id="UP000593567">
    <property type="component" value="Unassembled WGS sequence"/>
</dbReference>